<dbReference type="AlphaFoldDB" id="A0A8H3F479"/>
<evidence type="ECO:0000313" key="10">
    <source>
        <dbReference type="Proteomes" id="UP000664169"/>
    </source>
</evidence>
<dbReference type="EMBL" id="CAJPDQ010000010">
    <property type="protein sequence ID" value="CAF9915373.1"/>
    <property type="molecule type" value="Genomic_DNA"/>
</dbReference>
<feature type="compositionally biased region" description="Polar residues" evidence="6">
    <location>
        <begin position="327"/>
        <end position="336"/>
    </location>
</feature>
<dbReference type="GO" id="GO:0046839">
    <property type="term" value="P:phospholipid dephosphorylation"/>
    <property type="evidence" value="ECO:0007669"/>
    <property type="project" value="TreeGrafter"/>
</dbReference>
<sequence length="423" mass="47526">MNNYSSGTQSQPPMRARVIISILAAIFFALDAVTPFHQPFALQNYSLQYPFAERERVPVWALGIIAVLAPAVIIAFYTLVLDGGIFFLSHHKTGARNKYPDNQQQQHSIRARLWELNCGILGLLLASGTAFVITGALKNATGKPRPDFIARCQPLPGSVDAPVYGLSNITVCTQTDESIMKDAYRSFPSGHSSSSFGGLFFLTLYLAGKLHLYDQRGEVWKVFLCLIPTLGAALVAVSRIEDARHHPFDVLFGSALGVLCAWGSYRQYFPSLDEAWKKGQAYPIRSWGTEPAGPSDGHREREFARDEGRESLRATPLPQTHDEYESSYPQNQYHGSNVHKQIVRPLMRHDSTAGSSVQDIPFGTMETVREEQDRRQRGRTEEEEEEEEERMEMERLPRDHSAISRNSEDSPLVASLHNLQYNR</sequence>
<dbReference type="SUPFAM" id="SSF48317">
    <property type="entry name" value="Acid phosphatase/Vanadium-dependent haloperoxidase"/>
    <property type="match status" value="1"/>
</dbReference>
<organism evidence="9 10">
    <name type="scientific">Gomphillus americanus</name>
    <dbReference type="NCBI Taxonomy" id="1940652"/>
    <lineage>
        <taxon>Eukaryota</taxon>
        <taxon>Fungi</taxon>
        <taxon>Dikarya</taxon>
        <taxon>Ascomycota</taxon>
        <taxon>Pezizomycotina</taxon>
        <taxon>Lecanoromycetes</taxon>
        <taxon>OSLEUM clade</taxon>
        <taxon>Ostropomycetidae</taxon>
        <taxon>Ostropales</taxon>
        <taxon>Graphidaceae</taxon>
        <taxon>Gomphilloideae</taxon>
        <taxon>Gomphillus</taxon>
    </lineage>
</organism>
<evidence type="ECO:0000313" key="9">
    <source>
        <dbReference type="EMBL" id="CAF9915373.1"/>
    </source>
</evidence>
<dbReference type="InterPro" id="IPR000326">
    <property type="entry name" value="PAP2/HPO"/>
</dbReference>
<comment type="similarity">
    <text evidence="2">Belongs to the PA-phosphatase related phosphoesterase family.</text>
</comment>
<feature type="compositionally biased region" description="Acidic residues" evidence="6">
    <location>
        <begin position="381"/>
        <end position="391"/>
    </location>
</feature>
<dbReference type="GO" id="GO:0008195">
    <property type="term" value="F:phosphatidate phosphatase activity"/>
    <property type="evidence" value="ECO:0007669"/>
    <property type="project" value="TreeGrafter"/>
</dbReference>
<evidence type="ECO:0000256" key="3">
    <source>
        <dbReference type="ARBA" id="ARBA00022692"/>
    </source>
</evidence>
<dbReference type="PANTHER" id="PTHR10165:SF158">
    <property type="entry name" value="PAP2 DOMAIN PROTEIN (AFU_ORTHOLOGUE AFUA_4G08970)"/>
    <property type="match status" value="1"/>
</dbReference>
<dbReference type="GO" id="GO:0016020">
    <property type="term" value="C:membrane"/>
    <property type="evidence" value="ECO:0007669"/>
    <property type="project" value="UniProtKB-SubCell"/>
</dbReference>
<feature type="region of interest" description="Disordered" evidence="6">
    <location>
        <begin position="286"/>
        <end position="336"/>
    </location>
</feature>
<dbReference type="SMART" id="SM00014">
    <property type="entry name" value="acidPPc"/>
    <property type="match status" value="1"/>
</dbReference>
<feature type="transmembrane region" description="Helical" evidence="7">
    <location>
        <begin position="190"/>
        <end position="207"/>
    </location>
</feature>
<evidence type="ECO:0000256" key="2">
    <source>
        <dbReference type="ARBA" id="ARBA00008816"/>
    </source>
</evidence>
<gene>
    <name evidence="9" type="ORF">GOMPHAMPRED_000725</name>
</gene>
<evidence type="ECO:0000256" key="1">
    <source>
        <dbReference type="ARBA" id="ARBA00004141"/>
    </source>
</evidence>
<keyword evidence="3 7" id="KW-0812">Transmembrane</keyword>
<feature type="transmembrane region" description="Helical" evidence="7">
    <location>
        <begin position="116"/>
        <end position="137"/>
    </location>
</feature>
<dbReference type="Gene3D" id="1.20.144.10">
    <property type="entry name" value="Phosphatidic acid phosphatase type 2/haloperoxidase"/>
    <property type="match status" value="1"/>
</dbReference>
<protein>
    <recommendedName>
        <fullName evidence="8">Phosphatidic acid phosphatase type 2/haloperoxidase domain-containing protein</fullName>
    </recommendedName>
</protein>
<keyword evidence="10" id="KW-1185">Reference proteome</keyword>
<name>A0A8H3F479_9LECA</name>
<comment type="subcellular location">
    <subcellularLocation>
        <location evidence="1">Membrane</location>
        <topology evidence="1">Multi-pass membrane protein</topology>
    </subcellularLocation>
</comment>
<feature type="transmembrane region" description="Helical" evidence="7">
    <location>
        <begin position="59"/>
        <end position="88"/>
    </location>
</feature>
<accession>A0A8H3F479</accession>
<keyword evidence="4 7" id="KW-1133">Transmembrane helix</keyword>
<evidence type="ECO:0000259" key="8">
    <source>
        <dbReference type="SMART" id="SM00014"/>
    </source>
</evidence>
<feature type="domain" description="Phosphatidic acid phosphatase type 2/haloperoxidase" evidence="8">
    <location>
        <begin position="118"/>
        <end position="265"/>
    </location>
</feature>
<dbReference type="InterPro" id="IPR043216">
    <property type="entry name" value="PAP-like"/>
</dbReference>
<evidence type="ECO:0000256" key="7">
    <source>
        <dbReference type="SAM" id="Phobius"/>
    </source>
</evidence>
<feature type="compositionally biased region" description="Basic and acidic residues" evidence="6">
    <location>
        <begin position="367"/>
        <end position="380"/>
    </location>
</feature>
<dbReference type="Proteomes" id="UP000664169">
    <property type="component" value="Unassembled WGS sequence"/>
</dbReference>
<dbReference type="OrthoDB" id="8907274at2759"/>
<dbReference type="Pfam" id="PF01569">
    <property type="entry name" value="PAP2"/>
    <property type="match status" value="1"/>
</dbReference>
<dbReference type="PANTHER" id="PTHR10165">
    <property type="entry name" value="LIPID PHOSPHATE PHOSPHATASE"/>
    <property type="match status" value="1"/>
</dbReference>
<feature type="region of interest" description="Disordered" evidence="6">
    <location>
        <begin position="351"/>
        <end position="423"/>
    </location>
</feature>
<evidence type="ECO:0000256" key="6">
    <source>
        <dbReference type="SAM" id="MobiDB-lite"/>
    </source>
</evidence>
<dbReference type="GO" id="GO:0006644">
    <property type="term" value="P:phospholipid metabolic process"/>
    <property type="evidence" value="ECO:0007669"/>
    <property type="project" value="InterPro"/>
</dbReference>
<proteinExistence type="inferred from homology"/>
<evidence type="ECO:0000256" key="4">
    <source>
        <dbReference type="ARBA" id="ARBA00022989"/>
    </source>
</evidence>
<feature type="transmembrane region" description="Helical" evidence="7">
    <location>
        <begin position="219"/>
        <end position="238"/>
    </location>
</feature>
<comment type="caution">
    <text evidence="9">The sequence shown here is derived from an EMBL/GenBank/DDBJ whole genome shotgun (WGS) entry which is preliminary data.</text>
</comment>
<feature type="compositionally biased region" description="Basic and acidic residues" evidence="6">
    <location>
        <begin position="392"/>
        <end position="408"/>
    </location>
</feature>
<keyword evidence="5 7" id="KW-0472">Membrane</keyword>
<feature type="compositionally biased region" description="Basic and acidic residues" evidence="6">
    <location>
        <begin position="296"/>
        <end position="312"/>
    </location>
</feature>
<dbReference type="InterPro" id="IPR036938">
    <property type="entry name" value="PAP2/HPO_sf"/>
</dbReference>
<evidence type="ECO:0000256" key="5">
    <source>
        <dbReference type="ARBA" id="ARBA00023136"/>
    </source>
</evidence>
<reference evidence="9" key="1">
    <citation type="submission" date="2021-03" db="EMBL/GenBank/DDBJ databases">
        <authorList>
            <person name="Tagirdzhanova G."/>
        </authorList>
    </citation>
    <scope>NUCLEOTIDE SEQUENCE</scope>
</reference>
<dbReference type="CDD" id="cd03390">
    <property type="entry name" value="PAP2_containing_1_like"/>
    <property type="match status" value="1"/>
</dbReference>